<dbReference type="Gene3D" id="3.30.200.20">
    <property type="entry name" value="Phosphorylase Kinase, domain 1"/>
    <property type="match status" value="1"/>
</dbReference>
<dbReference type="AlphaFoldDB" id="A0AAV5VTG5"/>
<evidence type="ECO:0008006" key="6">
    <source>
        <dbReference type="Google" id="ProtNLM"/>
    </source>
</evidence>
<protein>
    <recommendedName>
        <fullName evidence="6">Choline/ethanolamine kinase</fullName>
    </recommendedName>
</protein>
<organism evidence="4 5">
    <name type="scientific">Pristionchus fissidentatus</name>
    <dbReference type="NCBI Taxonomy" id="1538716"/>
    <lineage>
        <taxon>Eukaryota</taxon>
        <taxon>Metazoa</taxon>
        <taxon>Ecdysozoa</taxon>
        <taxon>Nematoda</taxon>
        <taxon>Chromadorea</taxon>
        <taxon>Rhabditida</taxon>
        <taxon>Rhabditina</taxon>
        <taxon>Diplogasteromorpha</taxon>
        <taxon>Diplogasteroidea</taxon>
        <taxon>Neodiplogasteridae</taxon>
        <taxon>Pristionchus</taxon>
    </lineage>
</organism>
<keyword evidence="1" id="KW-0594">Phospholipid biosynthesis</keyword>
<dbReference type="GO" id="GO:0004305">
    <property type="term" value="F:ethanolamine kinase activity"/>
    <property type="evidence" value="ECO:0007669"/>
    <property type="project" value="TreeGrafter"/>
</dbReference>
<dbReference type="GO" id="GO:0006646">
    <property type="term" value="P:phosphatidylethanolamine biosynthetic process"/>
    <property type="evidence" value="ECO:0007669"/>
    <property type="project" value="TreeGrafter"/>
</dbReference>
<evidence type="ECO:0000256" key="1">
    <source>
        <dbReference type="ARBA" id="ARBA00023209"/>
    </source>
</evidence>
<name>A0AAV5VTG5_9BILA</name>
<evidence type="ECO:0000256" key="2">
    <source>
        <dbReference type="ARBA" id="ARBA00023264"/>
    </source>
</evidence>
<dbReference type="Gene3D" id="3.90.1200.10">
    <property type="match status" value="1"/>
</dbReference>
<comment type="similarity">
    <text evidence="3">Belongs to the choline/ethanolamine kinase family.</text>
</comment>
<gene>
    <name evidence="4" type="ORF">PFISCL1PPCAC_12950</name>
</gene>
<dbReference type="Proteomes" id="UP001432322">
    <property type="component" value="Unassembled WGS sequence"/>
</dbReference>
<dbReference type="Pfam" id="PF01633">
    <property type="entry name" value="Choline_kinase"/>
    <property type="match status" value="1"/>
</dbReference>
<dbReference type="InterPro" id="IPR011009">
    <property type="entry name" value="Kinase-like_dom_sf"/>
</dbReference>
<evidence type="ECO:0000313" key="5">
    <source>
        <dbReference type="Proteomes" id="UP001432322"/>
    </source>
</evidence>
<accession>A0AAV5VTG5</accession>
<keyword evidence="1" id="KW-0443">Lipid metabolism</keyword>
<keyword evidence="1" id="KW-0444">Lipid biosynthesis</keyword>
<dbReference type="PANTHER" id="PTHR22603:SF98">
    <property type="entry name" value="CHOLINE KINASE A2"/>
    <property type="match status" value="1"/>
</dbReference>
<sequence>LRVYCNPEIESHLVDETTIFTILSERKLGPKLYGNFDGGRLEEYIESRSLTCEEISIPAKSAKIAIELTKIHQLEVPISKEPDFLFDKLERWLNQLKVTASGQKCFDLPTQYGEAVPATITCDDIEKELFYFKNKISTSSSYPVCFCHNDLSEGNILKHEVRSGGEQQPSLKDDGLSDRSTYYSIVYWLILIDFEYASYNYRGFDFANHFTEWSIDYDVDEYPFYKVNTEKFPSKDQMRNFFFSYIRQTEPGHSNLNGEAEKLYEETLPFVPIANFFWGVWGLLQAEKSPPGGFGYAESGRERLALYFHYKHLIENSGEKQ</sequence>
<keyword evidence="5" id="KW-1185">Reference proteome</keyword>
<evidence type="ECO:0000313" key="4">
    <source>
        <dbReference type="EMBL" id="GMT21653.1"/>
    </source>
</evidence>
<keyword evidence="2" id="KW-1208">Phospholipid metabolism</keyword>
<dbReference type="GO" id="GO:0004103">
    <property type="term" value="F:choline kinase activity"/>
    <property type="evidence" value="ECO:0007669"/>
    <property type="project" value="TreeGrafter"/>
</dbReference>
<reference evidence="4" key="1">
    <citation type="submission" date="2023-10" db="EMBL/GenBank/DDBJ databases">
        <title>Genome assembly of Pristionchus species.</title>
        <authorList>
            <person name="Yoshida K."/>
            <person name="Sommer R.J."/>
        </authorList>
    </citation>
    <scope>NUCLEOTIDE SEQUENCE</scope>
    <source>
        <strain evidence="4">RS5133</strain>
    </source>
</reference>
<dbReference type="PANTHER" id="PTHR22603">
    <property type="entry name" value="CHOLINE/ETHANOALAMINE KINASE"/>
    <property type="match status" value="1"/>
</dbReference>
<dbReference type="SUPFAM" id="SSF56112">
    <property type="entry name" value="Protein kinase-like (PK-like)"/>
    <property type="match status" value="1"/>
</dbReference>
<feature type="non-terminal residue" evidence="4">
    <location>
        <position position="1"/>
    </location>
</feature>
<dbReference type="GO" id="GO:0005737">
    <property type="term" value="C:cytoplasm"/>
    <property type="evidence" value="ECO:0007669"/>
    <property type="project" value="TreeGrafter"/>
</dbReference>
<evidence type="ECO:0000256" key="3">
    <source>
        <dbReference type="ARBA" id="ARBA00038211"/>
    </source>
</evidence>
<proteinExistence type="inferred from homology"/>
<comment type="caution">
    <text evidence="4">The sequence shown here is derived from an EMBL/GenBank/DDBJ whole genome shotgun (WGS) entry which is preliminary data.</text>
</comment>
<dbReference type="EMBL" id="BTSY01000004">
    <property type="protein sequence ID" value="GMT21653.1"/>
    <property type="molecule type" value="Genomic_DNA"/>
</dbReference>